<name>A0A1C6YHI6_PLACE</name>
<evidence type="ECO:0000313" key="2">
    <source>
        <dbReference type="Proteomes" id="UP000507536"/>
    </source>
</evidence>
<proteinExistence type="predicted"/>
<accession>A0A1C6YHI6</accession>
<reference evidence="1 2" key="1">
    <citation type="submission" date="2016-08" db="EMBL/GenBank/DDBJ databases">
        <authorList>
            <consortium name="Pathogen Informatics"/>
        </authorList>
    </citation>
    <scope>NUCLEOTIDE SEQUENCE [LARGE SCALE GENOMIC DNA]</scope>
    <source>
        <strain evidence="1 2">DS</strain>
    </source>
</reference>
<dbReference type="AlphaFoldDB" id="A0A1C6YHI6"/>
<dbReference type="Proteomes" id="UP000507536">
    <property type="component" value="Chromosome 11"/>
</dbReference>
<protein>
    <submittedName>
        <fullName evidence="1">Uncharacterized protein</fullName>
    </submittedName>
</protein>
<organism evidence="1 2">
    <name type="scientific">Plasmodium chabaudi adami</name>
    <dbReference type="NCBI Taxonomy" id="5826"/>
    <lineage>
        <taxon>Eukaryota</taxon>
        <taxon>Sar</taxon>
        <taxon>Alveolata</taxon>
        <taxon>Apicomplexa</taxon>
        <taxon>Aconoidasida</taxon>
        <taxon>Haemosporida</taxon>
        <taxon>Plasmodiidae</taxon>
        <taxon>Plasmodium</taxon>
        <taxon>Plasmodium (Vinckeia)</taxon>
    </lineage>
</organism>
<dbReference type="EMBL" id="LT608191">
    <property type="protein sequence ID" value="SCM22855.1"/>
    <property type="molecule type" value="Genomic_DNA"/>
</dbReference>
<sequence length="182" mass="21466">MNTENILSTNCNIIDKVCKNLVEILENLENILLHLKPLNAYENKDDDMFSNLNDKRNDIIVLSNLIYSNINKVRVMLHNFIKTIPPSYTYYNSFHYTNFVKLIEKKEIDHTISNENLNNQQIASSANNYKNSDPNLSEQVSYEEEEHLYFSFLTDLEYSNLLSMQKCEDELREYLSIHDNQL</sequence>
<evidence type="ECO:0000313" key="1">
    <source>
        <dbReference type="EMBL" id="SCM22855.1"/>
    </source>
</evidence>
<gene>
    <name evidence="1" type="ORF">PCHDS_000300800</name>
</gene>